<evidence type="ECO:0000313" key="3">
    <source>
        <dbReference type="Proteomes" id="UP000031670"/>
    </source>
</evidence>
<sequence length="118" mass="12921">MSNTLNSDKKSLLLALISGMSISALLSAFSVPGFSFSIFPLICLVLSVQAMYQQYLKSPVAEDFPMLGLGSFFIGFFGHTAFIKAQYPDAGTNFFSIIVTMVLLVWVGRRLGYFGQTN</sequence>
<evidence type="ECO:0000313" key="2">
    <source>
        <dbReference type="EMBL" id="GAM65994.1"/>
    </source>
</evidence>
<keyword evidence="1" id="KW-0472">Membrane</keyword>
<reference evidence="2 3" key="2">
    <citation type="submission" date="2015-01" db="EMBL/GenBank/DDBJ databases">
        <authorList>
            <consortium name="NBRP consortium"/>
            <person name="Sawabe T."/>
            <person name="Meirelles P."/>
            <person name="Feng G."/>
            <person name="Sayaka M."/>
            <person name="Hattori M."/>
            <person name="Ohkuma M."/>
        </authorList>
    </citation>
    <scope>NUCLEOTIDE SEQUENCE [LARGE SCALE GENOMIC DNA]</scope>
    <source>
        <strain evidence="2 3">JCM19232</strain>
    </source>
</reference>
<name>A0A0B8PTQ6_9VIBR</name>
<dbReference type="EMBL" id="BBSA01000028">
    <property type="protein sequence ID" value="GAM65994.1"/>
    <property type="molecule type" value="Genomic_DNA"/>
</dbReference>
<reference evidence="2 3" key="1">
    <citation type="submission" date="2015-01" db="EMBL/GenBank/DDBJ databases">
        <title>Vibrio sp. C5 JCM 19232 whole genome shotgun sequence.</title>
        <authorList>
            <person name="Sawabe T."/>
            <person name="Meirelles P."/>
            <person name="Feng G."/>
            <person name="Sayaka M."/>
            <person name="Hattori M."/>
            <person name="Ohkuma M."/>
        </authorList>
    </citation>
    <scope>NUCLEOTIDE SEQUENCE [LARGE SCALE GENOMIC DNA]</scope>
    <source>
        <strain evidence="2 3">JCM19232</strain>
    </source>
</reference>
<dbReference type="RefSeq" id="WP_261834272.1">
    <property type="nucleotide sequence ID" value="NZ_AP024881.1"/>
</dbReference>
<organism evidence="2 3">
    <name type="scientific">Vibrio ishigakensis</name>
    <dbReference type="NCBI Taxonomy" id="1481914"/>
    <lineage>
        <taxon>Bacteria</taxon>
        <taxon>Pseudomonadati</taxon>
        <taxon>Pseudomonadota</taxon>
        <taxon>Gammaproteobacteria</taxon>
        <taxon>Vibrionales</taxon>
        <taxon>Vibrionaceae</taxon>
        <taxon>Vibrio</taxon>
    </lineage>
</organism>
<dbReference type="InterPro" id="IPR009867">
    <property type="entry name" value="DUF1422"/>
</dbReference>
<keyword evidence="1" id="KW-0812">Transmembrane</keyword>
<feature type="transmembrane region" description="Helical" evidence="1">
    <location>
        <begin position="64"/>
        <end position="82"/>
    </location>
</feature>
<feature type="transmembrane region" description="Helical" evidence="1">
    <location>
        <begin position="94"/>
        <end position="112"/>
    </location>
</feature>
<dbReference type="AlphaFoldDB" id="A0A0B8PTQ6"/>
<evidence type="ECO:0000256" key="1">
    <source>
        <dbReference type="SAM" id="Phobius"/>
    </source>
</evidence>
<feature type="transmembrane region" description="Helical" evidence="1">
    <location>
        <begin position="12"/>
        <end position="29"/>
    </location>
</feature>
<dbReference type="Pfam" id="PF07226">
    <property type="entry name" value="DUF1422"/>
    <property type="match status" value="1"/>
</dbReference>
<proteinExistence type="predicted"/>
<dbReference type="NCBIfam" id="NF008278">
    <property type="entry name" value="PRK11056.1"/>
    <property type="match status" value="1"/>
</dbReference>
<comment type="caution">
    <text evidence="2">The sequence shown here is derived from an EMBL/GenBank/DDBJ whole genome shotgun (WGS) entry which is preliminary data.</text>
</comment>
<protein>
    <submittedName>
        <fullName evidence="2">ATPase of the AAA+ class</fullName>
    </submittedName>
</protein>
<keyword evidence="1" id="KW-1133">Transmembrane helix</keyword>
<dbReference type="Proteomes" id="UP000031670">
    <property type="component" value="Unassembled WGS sequence"/>
</dbReference>
<accession>A0A0B8PTQ6</accession>
<gene>
    <name evidence="2" type="ORF">JCM19232_5505</name>
</gene>